<evidence type="ECO:0000256" key="3">
    <source>
        <dbReference type="ARBA" id="ARBA00022806"/>
    </source>
</evidence>
<keyword evidence="5" id="KW-0175">Coiled coil</keyword>
<dbReference type="EMBL" id="JBEUKS010000015">
    <property type="protein sequence ID" value="MFC1443128.1"/>
    <property type="molecule type" value="Genomic_DNA"/>
</dbReference>
<name>A0ABV6XYG8_9ACTN</name>
<dbReference type="Pfam" id="PF18741">
    <property type="entry name" value="MTES_1575"/>
    <property type="match status" value="1"/>
</dbReference>
<sequence length="1517" mass="169526">MPSRHAGDPEVVAQTAGLIGFLREVVQNSQQRQRDTRTRESLWLAALPDQIARPRESPSGALLSLQHVPREAPPQLPGVLDGWVDQDLCQVAEAADPPLNAEGPGRERMTDAAGRQWWEERTVRREDSLEALDAYAAWLPRWRRWAAQERRDQPLRDLYEYLYRWHQRLVHQDDQLELVLAVGLLTWRDPNGETVCRHLLARRVETKVERRTAKLLVHLSPQGATQLEDQDFLDSDDGWHPEQAAALAEQLTARSCHPLSDEALEQLSQWQERALSRPVSFSAEWQVPRQPELAARLTFAPALLLRPRDRNALLRYYDRIGASVAEQGQAPLGLAQLVLPLEHQERADWRGRGTSRRHEAVLGEDPLFPLKTNPKQASVLARLERDTAVVVQGPPGTGKTHTIANLVSALLAEGKRVLVTSARDQALTVLRDKLPTPVRDLCVLLLSSNRHDGVDELEKTVNALIDQVASSDTDQLAEEIARLRGQRADLRGRIAHSTEQIIALREAEHYRHPEIAHGYGGTLATIIQRLKDQADRLGWIGRLPLEAPQRPPLNTREALELLELLRSGASGTDQSTDLPDPALLPAPQEVAAVIDAARPRESVSPSVLAAREALAALTVQTTDALAGHLESSYAALHQLGLPPSPARWDQNHWTTRALHDRLTRRNLQLWQAVATNGERLRSIGSQIQALGLTQVEIPPDLSPAEAAAMVASGRALRAHWQQGGTFRTRMAPRVQKTARPLLEACTVDGRAPHDLDDLEAVLVHLEAQTALAALALRWAHVEVTLTPGPAAVRLAQLTELTEQIEHIDAFGTARDAIDNLLLKNGVRLGLASPSAWQDYAAAMAELADRRTAATAQQQLRSWERALSPRGQRTHTSPHVAALAHALHNHDAHQYAHALEALATAHTQQRRRHRCNELSGRLHSAHPHLAKQLEQNPADQAWENRLALLDDAWPWACANRFVTDQRTPGLEQRLDAQLIDLEARLERLTGDLAAAQGRLHCLRRMTQDQRSSLQSYRSHMTALGKGKGRSASAFRAAARDAMSVAQEAVPAWVMPIAQVAEMIPARQDAFDVVIIDEASQASMESLFLLWLAPRVIVVGDDKQCAPSLTSMGPHQRLEDRVNAYLPDMPARHRRLFSPHTNLYQLLSSLFPDVIRLDEHFRCMPEIIGWSSATFYDRKLQPLRQYGGERLDPLIVHLIPDAVVEGRDTRLRNPTEAEAIVNCLKEMTNNPAYRDKTIGVVVLQGSGQIRLLENMIPATLGPTLCERHQITVGTPAAFQGDERHIILLSMVVTNPPRITGGNLSERRAYNVAASRAQDQMHLFCSVPPDRLRPKDLRLNLLTYMQNPPAALDALDDLGDVRPDVPTTPFDSLFEQQVYLRLRERGYHVLPQLPAGGKRIDLVVVGARGRLAVECDGDHFHSTPDQIRHDQQRDRELQRVGWTFWRIRESEFRFDADQALEGLWETLDRLKIHPATYTRAAKTPAAHWQPLELTPDVPEDATDQDEETDLESPEEPEAPQ</sequence>
<dbReference type="InterPro" id="IPR027417">
    <property type="entry name" value="P-loop_NTPase"/>
</dbReference>
<evidence type="ECO:0000256" key="4">
    <source>
        <dbReference type="ARBA" id="ARBA00022840"/>
    </source>
</evidence>
<dbReference type="InterPro" id="IPR041679">
    <property type="entry name" value="DNA2/NAM7-like_C"/>
</dbReference>
<evidence type="ECO:0000313" key="9">
    <source>
        <dbReference type="EMBL" id="MFC1443128.1"/>
    </source>
</evidence>
<protein>
    <submittedName>
        <fullName evidence="9">AAA domain-containing protein</fullName>
    </submittedName>
</protein>
<evidence type="ECO:0000256" key="1">
    <source>
        <dbReference type="ARBA" id="ARBA00022741"/>
    </source>
</evidence>
<dbReference type="PANTHER" id="PTHR43788">
    <property type="entry name" value="DNA2/NAM7 HELICASE FAMILY MEMBER"/>
    <property type="match status" value="1"/>
</dbReference>
<dbReference type="SUPFAM" id="SSF52980">
    <property type="entry name" value="Restriction endonuclease-like"/>
    <property type="match status" value="1"/>
</dbReference>
<dbReference type="Gene3D" id="3.40.960.10">
    <property type="entry name" value="VSR Endonuclease"/>
    <property type="match status" value="1"/>
</dbReference>
<dbReference type="CDD" id="cd18808">
    <property type="entry name" value="SF1_C_Upf1"/>
    <property type="match status" value="1"/>
</dbReference>
<dbReference type="InterPro" id="IPR011335">
    <property type="entry name" value="Restrct_endonuc-II-like"/>
</dbReference>
<feature type="domain" description="Restriction endonuclease type II-like" evidence="8">
    <location>
        <begin position="1371"/>
        <end position="1464"/>
    </location>
</feature>
<dbReference type="RefSeq" id="WP_380568181.1">
    <property type="nucleotide sequence ID" value="NZ_JBEUKS010000015.1"/>
</dbReference>
<dbReference type="SUPFAM" id="SSF52540">
    <property type="entry name" value="P-loop containing nucleoside triphosphate hydrolases"/>
    <property type="match status" value="1"/>
</dbReference>
<keyword evidence="3" id="KW-0347">Helicase</keyword>
<dbReference type="PANTHER" id="PTHR43788:SF8">
    <property type="entry name" value="DNA-BINDING PROTEIN SMUBP-2"/>
    <property type="match status" value="1"/>
</dbReference>
<evidence type="ECO:0000259" key="7">
    <source>
        <dbReference type="Pfam" id="PF13087"/>
    </source>
</evidence>
<evidence type="ECO:0000313" key="10">
    <source>
        <dbReference type="Proteomes" id="UP001592581"/>
    </source>
</evidence>
<evidence type="ECO:0000256" key="2">
    <source>
        <dbReference type="ARBA" id="ARBA00022801"/>
    </source>
</evidence>
<dbReference type="InterPro" id="IPR047187">
    <property type="entry name" value="SF1_C_Upf1"/>
</dbReference>
<comment type="caution">
    <text evidence="9">The sequence shown here is derived from an EMBL/GenBank/DDBJ whole genome shotgun (WGS) entry which is preliminary data.</text>
</comment>
<feature type="region of interest" description="Disordered" evidence="6">
    <location>
        <begin position="1478"/>
        <end position="1517"/>
    </location>
</feature>
<keyword evidence="4" id="KW-0067">ATP-binding</keyword>
<reference evidence="9 10" key="1">
    <citation type="submission" date="2024-06" db="EMBL/GenBank/DDBJ databases">
        <authorList>
            <person name="Lee S.D."/>
        </authorList>
    </citation>
    <scope>NUCLEOTIDE SEQUENCE [LARGE SCALE GENOMIC DNA]</scope>
    <source>
        <strain evidence="9 10">N1-10</strain>
    </source>
</reference>
<keyword evidence="2" id="KW-0378">Hydrolase</keyword>
<organism evidence="9 10">
    <name type="scientific">Streptacidiphilus jeojiensis</name>
    <dbReference type="NCBI Taxonomy" id="3229225"/>
    <lineage>
        <taxon>Bacteria</taxon>
        <taxon>Bacillati</taxon>
        <taxon>Actinomycetota</taxon>
        <taxon>Actinomycetes</taxon>
        <taxon>Kitasatosporales</taxon>
        <taxon>Streptomycetaceae</taxon>
        <taxon>Streptacidiphilus</taxon>
    </lineage>
</organism>
<dbReference type="Proteomes" id="UP001592581">
    <property type="component" value="Unassembled WGS sequence"/>
</dbReference>
<keyword evidence="10" id="KW-1185">Reference proteome</keyword>
<dbReference type="Pfam" id="PF13087">
    <property type="entry name" value="AAA_12"/>
    <property type="match status" value="1"/>
</dbReference>
<dbReference type="Pfam" id="PF13604">
    <property type="entry name" value="AAA_30"/>
    <property type="match status" value="1"/>
</dbReference>
<feature type="compositionally biased region" description="Acidic residues" evidence="6">
    <location>
        <begin position="1494"/>
        <end position="1517"/>
    </location>
</feature>
<accession>A0ABV6XYG8</accession>
<dbReference type="Gene3D" id="3.40.50.300">
    <property type="entry name" value="P-loop containing nucleotide triphosphate hydrolases"/>
    <property type="match status" value="3"/>
</dbReference>
<dbReference type="InterPro" id="IPR049468">
    <property type="entry name" value="Restrct_endonuc-II-like_dom"/>
</dbReference>
<keyword evidence="1" id="KW-0547">Nucleotide-binding</keyword>
<evidence type="ECO:0000259" key="8">
    <source>
        <dbReference type="Pfam" id="PF18741"/>
    </source>
</evidence>
<proteinExistence type="predicted"/>
<gene>
    <name evidence="9" type="ORF">ABUW04_33310</name>
</gene>
<feature type="coiled-coil region" evidence="5">
    <location>
        <begin position="970"/>
        <end position="1004"/>
    </location>
</feature>
<evidence type="ECO:0000256" key="5">
    <source>
        <dbReference type="SAM" id="Coils"/>
    </source>
</evidence>
<feature type="domain" description="DNA2/NAM7 helicase-like C-terminal" evidence="7">
    <location>
        <begin position="1142"/>
        <end position="1323"/>
    </location>
</feature>
<dbReference type="InterPro" id="IPR050534">
    <property type="entry name" value="Coronavir_polyprotein_1ab"/>
</dbReference>
<evidence type="ECO:0000256" key="6">
    <source>
        <dbReference type="SAM" id="MobiDB-lite"/>
    </source>
</evidence>